<dbReference type="PANTHER" id="PTHR47793:SF1">
    <property type="entry name" value="HISTONE DEACETYLASE COMPLEX SUBUNIT CTI6"/>
    <property type="match status" value="1"/>
</dbReference>
<feature type="region of interest" description="Disordered" evidence="4">
    <location>
        <begin position="431"/>
        <end position="479"/>
    </location>
</feature>
<dbReference type="SUPFAM" id="SSF57903">
    <property type="entry name" value="FYVE/PHD zinc finger"/>
    <property type="match status" value="1"/>
</dbReference>
<feature type="region of interest" description="Disordered" evidence="4">
    <location>
        <begin position="110"/>
        <end position="393"/>
    </location>
</feature>
<feature type="compositionally biased region" description="Basic residues" evidence="4">
    <location>
        <begin position="110"/>
        <end position="124"/>
    </location>
</feature>
<dbReference type="AlphaFoldDB" id="A0AAV4ZZ44"/>
<proteinExistence type="predicted"/>
<feature type="region of interest" description="Disordered" evidence="4">
    <location>
        <begin position="1"/>
        <end position="47"/>
    </location>
</feature>
<dbReference type="Pfam" id="PF20826">
    <property type="entry name" value="PHD_5"/>
    <property type="match status" value="1"/>
</dbReference>
<evidence type="ECO:0000256" key="2">
    <source>
        <dbReference type="ARBA" id="ARBA00022771"/>
    </source>
</evidence>
<feature type="compositionally biased region" description="Basic and acidic residues" evidence="4">
    <location>
        <begin position="308"/>
        <end position="319"/>
    </location>
</feature>
<evidence type="ECO:0000313" key="7">
    <source>
        <dbReference type="Proteomes" id="UP001050691"/>
    </source>
</evidence>
<evidence type="ECO:0000259" key="5">
    <source>
        <dbReference type="SMART" id="SM00249"/>
    </source>
</evidence>
<reference evidence="6" key="1">
    <citation type="submission" date="2021-10" db="EMBL/GenBank/DDBJ databases">
        <title>De novo Genome Assembly of Clathrus columnatus (Basidiomycota, Fungi) Using Illumina and Nanopore Sequence Data.</title>
        <authorList>
            <person name="Ogiso-Tanaka E."/>
            <person name="Itagaki H."/>
            <person name="Hosoya T."/>
            <person name="Hosaka K."/>
        </authorList>
    </citation>
    <scope>NUCLEOTIDE SEQUENCE</scope>
    <source>
        <strain evidence="6">MO-923</strain>
    </source>
</reference>
<dbReference type="Gene3D" id="3.30.40.10">
    <property type="entry name" value="Zinc/RING finger domain, C3HC4 (zinc finger)"/>
    <property type="match status" value="1"/>
</dbReference>
<feature type="compositionally biased region" description="Gly residues" evidence="4">
    <location>
        <begin position="364"/>
        <end position="376"/>
    </location>
</feature>
<dbReference type="SMART" id="SM00249">
    <property type="entry name" value="PHD"/>
    <property type="match status" value="1"/>
</dbReference>
<feature type="compositionally biased region" description="Low complexity" evidence="4">
    <location>
        <begin position="265"/>
        <end position="276"/>
    </location>
</feature>
<feature type="compositionally biased region" description="Acidic residues" evidence="4">
    <location>
        <begin position="35"/>
        <end position="45"/>
    </location>
</feature>
<gene>
    <name evidence="6" type="ORF">Clacol_000593</name>
</gene>
<feature type="domain" description="Zinc finger PHD-type" evidence="5">
    <location>
        <begin position="49"/>
        <end position="98"/>
    </location>
</feature>
<dbReference type="GO" id="GO:0008270">
    <property type="term" value="F:zinc ion binding"/>
    <property type="evidence" value="ECO:0007669"/>
    <property type="project" value="UniProtKB-KW"/>
</dbReference>
<keyword evidence="7" id="KW-1185">Reference proteome</keyword>
<feature type="compositionally biased region" description="Low complexity" evidence="4">
    <location>
        <begin position="125"/>
        <end position="139"/>
    </location>
</feature>
<evidence type="ECO:0000256" key="4">
    <source>
        <dbReference type="SAM" id="MobiDB-lite"/>
    </source>
</evidence>
<dbReference type="InterPro" id="IPR013083">
    <property type="entry name" value="Znf_RING/FYVE/PHD"/>
</dbReference>
<organism evidence="6 7">
    <name type="scientific">Clathrus columnatus</name>
    <dbReference type="NCBI Taxonomy" id="1419009"/>
    <lineage>
        <taxon>Eukaryota</taxon>
        <taxon>Fungi</taxon>
        <taxon>Dikarya</taxon>
        <taxon>Basidiomycota</taxon>
        <taxon>Agaricomycotina</taxon>
        <taxon>Agaricomycetes</taxon>
        <taxon>Phallomycetidae</taxon>
        <taxon>Phallales</taxon>
        <taxon>Clathraceae</taxon>
        <taxon>Clathrus</taxon>
    </lineage>
</organism>
<comment type="caution">
    <text evidence="6">The sequence shown here is derived from an EMBL/GenBank/DDBJ whole genome shotgun (WGS) entry which is preliminary data.</text>
</comment>
<sequence length="639" mass="68407">MDDSSTTNHTRSKRRSKVHVEVVPPPKPPPPPEDPPLDDNDDEEGGITRCVCGRTDLDADEEDLGLMVMCETCKVWQHGVCVNLPEDVSGDYYCEQCRPDLHVELLKSLKKRSRHSSQHARRHSASVPRSSRSHSPGHVLSTNPSNAPSSKPAKRRNTMNSRDAEYEDAVKQLIESTRPDSEKPTHDTSSVTHDKDDITKYEEPGVIIEIVSGARKKRKRAPDPDKSTSSTNNGTNADSKPDPPPKNKRNRSNSTTPDRLTNPSNTTITTNAQATNGPSNNSRQTSSVTSSNTKTNAAGSGKLRRGKKEQNIVDLDGSKKHPNQYTYRKPAAPTPPRRQGVNGALNGHGPSSSEQGGSSWGVPGVSGGLGGGGGGSSSRRGGNHSLHHAPLTPQQPLLTSWGLPDYLSHLASELPTDVPRPVHVRVLDPTVEPNRTTDTGMGPSSTSSGGTIPAKAGGTGGTTDPTNTPIITAPPLPPPVDDTLVLERGVKVRWPAKRTSVSDMNKRVRGIIDWVGREQAAALERRRRREALRRALVLQQHQVSSSTDYTGIVDGVVTDVTPNELGVTISKLGDISSPPESEATYLMEELMKELIAFQEKFGPGAGVSSMLGIGLSVPVSGGTGGSSTISKVREGKVRG</sequence>
<feature type="compositionally biased region" description="Low complexity" evidence="4">
    <location>
        <begin position="285"/>
        <end position="296"/>
    </location>
</feature>
<keyword evidence="3" id="KW-0862">Zinc</keyword>
<keyword evidence="1" id="KW-0479">Metal-binding</keyword>
<dbReference type="PROSITE" id="PS01359">
    <property type="entry name" value="ZF_PHD_1"/>
    <property type="match status" value="1"/>
</dbReference>
<feature type="compositionally biased region" description="Polar residues" evidence="4">
    <location>
        <begin position="140"/>
        <end position="149"/>
    </location>
</feature>
<feature type="compositionally biased region" description="Polar residues" evidence="4">
    <location>
        <begin position="227"/>
        <end position="237"/>
    </location>
</feature>
<evidence type="ECO:0000256" key="3">
    <source>
        <dbReference type="ARBA" id="ARBA00022833"/>
    </source>
</evidence>
<dbReference type="InterPro" id="IPR019786">
    <property type="entry name" value="Zinc_finger_PHD-type_CS"/>
</dbReference>
<name>A0AAV4ZZ44_9AGAM</name>
<dbReference type="InterPro" id="IPR001965">
    <property type="entry name" value="Znf_PHD"/>
</dbReference>
<dbReference type="InterPro" id="IPR011011">
    <property type="entry name" value="Znf_FYVE_PHD"/>
</dbReference>
<evidence type="ECO:0000313" key="6">
    <source>
        <dbReference type="EMBL" id="GJJ06402.1"/>
    </source>
</evidence>
<feature type="compositionally biased region" description="Polar residues" evidence="4">
    <location>
        <begin position="255"/>
        <end position="264"/>
    </location>
</feature>
<dbReference type="InterPro" id="IPR053051">
    <property type="entry name" value="HDAC_complex_subunit"/>
</dbReference>
<dbReference type="Proteomes" id="UP001050691">
    <property type="component" value="Unassembled WGS sequence"/>
</dbReference>
<protein>
    <recommendedName>
        <fullName evidence="5">Zinc finger PHD-type domain-containing protein</fullName>
    </recommendedName>
</protein>
<feature type="compositionally biased region" description="Pro residues" evidence="4">
    <location>
        <begin position="23"/>
        <end position="34"/>
    </location>
</feature>
<dbReference type="PANTHER" id="PTHR47793">
    <property type="entry name" value="HISTONE DEACETYLASE COMPLEX SUBUNIT CTI6"/>
    <property type="match status" value="1"/>
</dbReference>
<keyword evidence="2" id="KW-0863">Zinc-finger</keyword>
<feature type="compositionally biased region" description="Low complexity" evidence="4">
    <location>
        <begin position="436"/>
        <end position="471"/>
    </location>
</feature>
<dbReference type="EMBL" id="BPWL01000001">
    <property type="protein sequence ID" value="GJJ06402.1"/>
    <property type="molecule type" value="Genomic_DNA"/>
</dbReference>
<accession>A0AAV4ZZ44</accession>
<feature type="compositionally biased region" description="Basic and acidic residues" evidence="4">
    <location>
        <begin position="177"/>
        <end position="203"/>
    </location>
</feature>
<evidence type="ECO:0000256" key="1">
    <source>
        <dbReference type="ARBA" id="ARBA00022723"/>
    </source>
</evidence>